<gene>
    <name evidence="5" type="ORF">PV04_02402</name>
</gene>
<evidence type="ECO:0000313" key="6">
    <source>
        <dbReference type="Proteomes" id="UP000054266"/>
    </source>
</evidence>
<dbReference type="InterPro" id="IPR040079">
    <property type="entry name" value="Glutathione_S-Trfase"/>
</dbReference>
<evidence type="ECO:0008006" key="7">
    <source>
        <dbReference type="Google" id="ProtNLM"/>
    </source>
</evidence>
<dbReference type="InterPro" id="IPR036282">
    <property type="entry name" value="Glutathione-S-Trfase_C_sf"/>
</dbReference>
<sequence>MANHLYIAETPKEVAEAKGLHLITQNTPNGQATQILLEELADAYGTQWTTTLINIMTNEQKKEWFLRLNPNGRIPVLVDNTQSPPFPVIETSAQLLYLLKFFDNEDKFGFKDELERSEALQWMFFWHGGGAPYQGQVNHFTRAAPEKIPYAINRYKNETLRVYGVLEIRLSGIYGDGPRDYLAGAGKGKYSVADIKTWPWVKGWERSGFTADEVKPFPHLLKWVDRIAARDAVQRGIGDKYVQK</sequence>
<dbReference type="SFLD" id="SFLDG00358">
    <property type="entry name" value="Main_(cytGST)"/>
    <property type="match status" value="1"/>
</dbReference>
<evidence type="ECO:0000259" key="4">
    <source>
        <dbReference type="PROSITE" id="PS50405"/>
    </source>
</evidence>
<dbReference type="SUPFAM" id="SSF52833">
    <property type="entry name" value="Thioredoxin-like"/>
    <property type="match status" value="1"/>
</dbReference>
<comment type="similarity">
    <text evidence="1 2">Belongs to the GST superfamily.</text>
</comment>
<dbReference type="STRING" id="5601.A0A0D2CY31"/>
<dbReference type="Gene3D" id="3.40.30.10">
    <property type="entry name" value="Glutaredoxin"/>
    <property type="match status" value="1"/>
</dbReference>
<reference evidence="5 6" key="1">
    <citation type="submission" date="2015-01" db="EMBL/GenBank/DDBJ databases">
        <title>The Genome Sequence of Capronia semiimmersa CBS27337.</title>
        <authorList>
            <consortium name="The Broad Institute Genomics Platform"/>
            <person name="Cuomo C."/>
            <person name="de Hoog S."/>
            <person name="Gorbushina A."/>
            <person name="Stielow B."/>
            <person name="Teixiera M."/>
            <person name="Abouelleil A."/>
            <person name="Chapman S.B."/>
            <person name="Priest M."/>
            <person name="Young S.K."/>
            <person name="Wortman J."/>
            <person name="Nusbaum C."/>
            <person name="Birren B."/>
        </authorList>
    </citation>
    <scope>NUCLEOTIDE SEQUENCE [LARGE SCALE GENOMIC DNA]</scope>
    <source>
        <strain evidence="5 6">CBS 27337</strain>
    </source>
</reference>
<accession>A0A0D2CY31</accession>
<evidence type="ECO:0000256" key="1">
    <source>
        <dbReference type="ARBA" id="ARBA00007409"/>
    </source>
</evidence>
<dbReference type="PANTHER" id="PTHR44051:SF8">
    <property type="entry name" value="GLUTATHIONE S-TRANSFERASE GSTA"/>
    <property type="match status" value="1"/>
</dbReference>
<dbReference type="SUPFAM" id="SSF47616">
    <property type="entry name" value="GST C-terminal domain-like"/>
    <property type="match status" value="1"/>
</dbReference>
<dbReference type="EMBL" id="KN846957">
    <property type="protein sequence ID" value="KIW70096.1"/>
    <property type="molecule type" value="Genomic_DNA"/>
</dbReference>
<dbReference type="Gene3D" id="1.20.1050.10">
    <property type="match status" value="1"/>
</dbReference>
<dbReference type="HOGENOM" id="CLU_011226_14_0_1"/>
<dbReference type="AlphaFoldDB" id="A0A0D2CY31"/>
<dbReference type="InterPro" id="IPR004045">
    <property type="entry name" value="Glutathione_S-Trfase_N"/>
</dbReference>
<dbReference type="Pfam" id="PF00043">
    <property type="entry name" value="GST_C"/>
    <property type="match status" value="1"/>
</dbReference>
<evidence type="ECO:0000256" key="2">
    <source>
        <dbReference type="RuleBase" id="RU003494"/>
    </source>
</evidence>
<dbReference type="Proteomes" id="UP000054266">
    <property type="component" value="Unassembled WGS sequence"/>
</dbReference>
<dbReference type="PROSITE" id="PS50404">
    <property type="entry name" value="GST_NTER"/>
    <property type="match status" value="1"/>
</dbReference>
<proteinExistence type="inferred from homology"/>
<dbReference type="PANTHER" id="PTHR44051">
    <property type="entry name" value="GLUTATHIONE S-TRANSFERASE-RELATED"/>
    <property type="match status" value="1"/>
</dbReference>
<organism evidence="5 6">
    <name type="scientific">Phialophora macrospora</name>
    <dbReference type="NCBI Taxonomy" id="1851006"/>
    <lineage>
        <taxon>Eukaryota</taxon>
        <taxon>Fungi</taxon>
        <taxon>Dikarya</taxon>
        <taxon>Ascomycota</taxon>
        <taxon>Pezizomycotina</taxon>
        <taxon>Eurotiomycetes</taxon>
        <taxon>Chaetothyriomycetidae</taxon>
        <taxon>Chaetothyriales</taxon>
        <taxon>Herpotrichiellaceae</taxon>
        <taxon>Phialophora</taxon>
    </lineage>
</organism>
<dbReference type="InterPro" id="IPR036249">
    <property type="entry name" value="Thioredoxin-like_sf"/>
</dbReference>
<name>A0A0D2CY31_9EURO</name>
<dbReference type="InterPro" id="IPR010987">
    <property type="entry name" value="Glutathione-S-Trfase_C-like"/>
</dbReference>
<dbReference type="InterPro" id="IPR004046">
    <property type="entry name" value="GST_C"/>
</dbReference>
<feature type="domain" description="GST C-terminal" evidence="4">
    <location>
        <begin position="112"/>
        <end position="244"/>
    </location>
</feature>
<dbReference type="Pfam" id="PF02798">
    <property type="entry name" value="GST_N"/>
    <property type="match status" value="1"/>
</dbReference>
<evidence type="ECO:0000259" key="3">
    <source>
        <dbReference type="PROSITE" id="PS50404"/>
    </source>
</evidence>
<evidence type="ECO:0000313" key="5">
    <source>
        <dbReference type="EMBL" id="KIW70096.1"/>
    </source>
</evidence>
<dbReference type="SFLD" id="SFLDS00019">
    <property type="entry name" value="Glutathione_Transferase_(cytos"/>
    <property type="match status" value="1"/>
</dbReference>
<keyword evidence="6" id="KW-1185">Reference proteome</keyword>
<protein>
    <recommendedName>
        <fullName evidence="7">GST N-terminal domain-containing protein</fullName>
    </recommendedName>
</protein>
<dbReference type="PROSITE" id="PS50405">
    <property type="entry name" value="GST_CTER"/>
    <property type="match status" value="1"/>
</dbReference>
<feature type="domain" description="GST N-terminal" evidence="3">
    <location>
        <begin position="17"/>
        <end position="106"/>
    </location>
</feature>